<evidence type="ECO:0000256" key="10">
    <source>
        <dbReference type="ARBA" id="ARBA00048807"/>
    </source>
</evidence>
<evidence type="ECO:0000256" key="8">
    <source>
        <dbReference type="ARBA" id="ARBA00023239"/>
    </source>
</evidence>
<keyword evidence="6" id="KW-0479">Metal-binding</keyword>
<evidence type="ECO:0000256" key="5">
    <source>
        <dbReference type="ARBA" id="ARBA00018141"/>
    </source>
</evidence>
<comment type="caution">
    <text evidence="11">The sequence shown here is derived from an EMBL/GenBank/DDBJ whole genome shotgun (WGS) entry which is preliminary data.</text>
</comment>
<reference evidence="11 12" key="1">
    <citation type="submission" date="2018-05" db="EMBL/GenBank/DDBJ databases">
        <title>Brumimicrobium oceani sp. nov., isolated from coastal sediment.</title>
        <authorList>
            <person name="Kou Y."/>
        </authorList>
    </citation>
    <scope>NUCLEOTIDE SEQUENCE [LARGE SCALE GENOMIC DNA]</scope>
    <source>
        <strain evidence="11 12">C305</strain>
    </source>
</reference>
<comment type="similarity">
    <text evidence="3">Belongs to the PTPS family. QueD subfamily.</text>
</comment>
<dbReference type="RefSeq" id="WP_109360309.1">
    <property type="nucleotide sequence ID" value="NZ_QFRJ01000012.1"/>
</dbReference>
<keyword evidence="7" id="KW-0862">Zinc</keyword>
<gene>
    <name evidence="11" type="ORF">DIT68_13315</name>
</gene>
<keyword evidence="12" id="KW-1185">Reference proteome</keyword>
<dbReference type="SUPFAM" id="SSF55620">
    <property type="entry name" value="Tetrahydrobiopterin biosynthesis enzymes-like"/>
    <property type="match status" value="1"/>
</dbReference>
<dbReference type="PANTHER" id="PTHR12589">
    <property type="entry name" value="PYRUVOYL TETRAHYDROBIOPTERIN SYNTHASE"/>
    <property type="match status" value="1"/>
</dbReference>
<dbReference type="OrthoDB" id="9804698at2"/>
<dbReference type="GO" id="GO:0046872">
    <property type="term" value="F:metal ion binding"/>
    <property type="evidence" value="ECO:0007669"/>
    <property type="project" value="UniProtKB-KW"/>
</dbReference>
<dbReference type="EC" id="4.1.2.50" evidence="4"/>
<dbReference type="AlphaFoldDB" id="A0A2U2XAB3"/>
<evidence type="ECO:0000256" key="2">
    <source>
        <dbReference type="ARBA" id="ARBA00005061"/>
    </source>
</evidence>
<keyword evidence="8" id="KW-0456">Lyase</keyword>
<evidence type="ECO:0000256" key="9">
    <source>
        <dbReference type="ARBA" id="ARBA00031449"/>
    </source>
</evidence>
<dbReference type="EMBL" id="QFRJ01000012">
    <property type="protein sequence ID" value="PWH84697.1"/>
    <property type="molecule type" value="Genomic_DNA"/>
</dbReference>
<comment type="pathway">
    <text evidence="2">Purine metabolism; 7-cyano-7-deazaguanine biosynthesis.</text>
</comment>
<evidence type="ECO:0000256" key="6">
    <source>
        <dbReference type="ARBA" id="ARBA00022723"/>
    </source>
</evidence>
<dbReference type="PANTHER" id="PTHR12589:SF7">
    <property type="entry name" value="6-PYRUVOYL TETRAHYDROBIOPTERIN SYNTHASE"/>
    <property type="match status" value="1"/>
</dbReference>
<reference evidence="11 12" key="2">
    <citation type="submission" date="2018-05" db="EMBL/GenBank/DDBJ databases">
        <authorList>
            <person name="Lanie J.A."/>
            <person name="Ng W.-L."/>
            <person name="Kazmierczak K.M."/>
            <person name="Andrzejewski T.M."/>
            <person name="Davidsen T.M."/>
            <person name="Wayne K.J."/>
            <person name="Tettelin H."/>
            <person name="Glass J.I."/>
            <person name="Rusch D."/>
            <person name="Podicherti R."/>
            <person name="Tsui H.-C.T."/>
            <person name="Winkler M.E."/>
        </authorList>
    </citation>
    <scope>NUCLEOTIDE SEQUENCE [LARGE SCALE GENOMIC DNA]</scope>
    <source>
        <strain evidence="11 12">C305</strain>
    </source>
</reference>
<sequence>MNRNILRVTKRFTFEMAHALMNYDGNCQYIHGHSYKLYVTLLGLVKDSPNMAKDGMVCDFSSLKKIVNDKIIDRFDHTLVLNANDESKTKFNQPNQRILLFPVQPTCENLLLHFKNELLSDLPDDLTLANIKLYETEGSFAEWDIHDQNF</sequence>
<name>A0A2U2XAB3_9FLAO</name>
<evidence type="ECO:0000256" key="4">
    <source>
        <dbReference type="ARBA" id="ARBA00012982"/>
    </source>
</evidence>
<evidence type="ECO:0000313" key="12">
    <source>
        <dbReference type="Proteomes" id="UP000245370"/>
    </source>
</evidence>
<evidence type="ECO:0000256" key="7">
    <source>
        <dbReference type="ARBA" id="ARBA00022833"/>
    </source>
</evidence>
<evidence type="ECO:0000256" key="3">
    <source>
        <dbReference type="ARBA" id="ARBA00008900"/>
    </source>
</evidence>
<dbReference type="Proteomes" id="UP000245370">
    <property type="component" value="Unassembled WGS sequence"/>
</dbReference>
<dbReference type="InterPro" id="IPR007115">
    <property type="entry name" value="6-PTP_synth/QueD"/>
</dbReference>
<organism evidence="11 12">
    <name type="scientific">Brumimicrobium oceani</name>
    <dbReference type="NCBI Taxonomy" id="2100725"/>
    <lineage>
        <taxon>Bacteria</taxon>
        <taxon>Pseudomonadati</taxon>
        <taxon>Bacteroidota</taxon>
        <taxon>Flavobacteriia</taxon>
        <taxon>Flavobacteriales</taxon>
        <taxon>Crocinitomicaceae</taxon>
        <taxon>Brumimicrobium</taxon>
    </lineage>
</organism>
<evidence type="ECO:0000313" key="11">
    <source>
        <dbReference type="EMBL" id="PWH84697.1"/>
    </source>
</evidence>
<dbReference type="Gene3D" id="3.30.479.10">
    <property type="entry name" value="6-pyruvoyl tetrahydropterin synthase/QueD"/>
    <property type="match status" value="1"/>
</dbReference>
<protein>
    <recommendedName>
        <fullName evidence="5">6-carboxy-5,6,7,8-tetrahydropterin synthase</fullName>
        <ecNumber evidence="4">4.1.2.50</ecNumber>
    </recommendedName>
    <alternativeName>
        <fullName evidence="9">Queuosine biosynthesis protein QueD</fullName>
    </alternativeName>
</protein>
<proteinExistence type="inferred from homology"/>
<comment type="catalytic activity">
    <reaction evidence="10">
        <text>7,8-dihydroneopterin 3'-triphosphate + H2O = 6-carboxy-5,6,7,8-tetrahydropterin + triphosphate + acetaldehyde + 2 H(+)</text>
        <dbReference type="Rhea" id="RHEA:27966"/>
        <dbReference type="ChEBI" id="CHEBI:15343"/>
        <dbReference type="ChEBI" id="CHEBI:15377"/>
        <dbReference type="ChEBI" id="CHEBI:15378"/>
        <dbReference type="ChEBI" id="CHEBI:18036"/>
        <dbReference type="ChEBI" id="CHEBI:58462"/>
        <dbReference type="ChEBI" id="CHEBI:61032"/>
        <dbReference type="EC" id="4.1.2.50"/>
    </reaction>
</comment>
<dbReference type="InterPro" id="IPR038418">
    <property type="entry name" value="6-PTP_synth/QueD_sf"/>
</dbReference>
<dbReference type="Pfam" id="PF01242">
    <property type="entry name" value="PTPS"/>
    <property type="match status" value="1"/>
</dbReference>
<accession>A0A2U2XAB3</accession>
<evidence type="ECO:0000256" key="1">
    <source>
        <dbReference type="ARBA" id="ARBA00001947"/>
    </source>
</evidence>
<dbReference type="GO" id="GO:0070497">
    <property type="term" value="F:6-carboxytetrahydropterin synthase activity"/>
    <property type="evidence" value="ECO:0007669"/>
    <property type="project" value="UniProtKB-EC"/>
</dbReference>
<comment type="cofactor">
    <cofactor evidence="1">
        <name>Zn(2+)</name>
        <dbReference type="ChEBI" id="CHEBI:29105"/>
    </cofactor>
</comment>
<dbReference type="UniPathway" id="UPA00391"/>